<feature type="transmembrane region" description="Helical" evidence="6">
    <location>
        <begin position="744"/>
        <end position="764"/>
    </location>
</feature>
<feature type="transmembrane region" description="Helical" evidence="6">
    <location>
        <begin position="154"/>
        <end position="180"/>
    </location>
</feature>
<evidence type="ECO:0000256" key="6">
    <source>
        <dbReference type="SAM" id="Phobius"/>
    </source>
</evidence>
<feature type="compositionally biased region" description="Basic and acidic residues" evidence="5">
    <location>
        <begin position="418"/>
        <end position="430"/>
    </location>
</feature>
<dbReference type="EMBL" id="JAVFKY010000002">
    <property type="protein sequence ID" value="KAK5581487.1"/>
    <property type="molecule type" value="Genomic_DNA"/>
</dbReference>
<dbReference type="AlphaFoldDB" id="A0AAN7U467"/>
<organism evidence="7 8">
    <name type="scientific">Dictyostelium firmibasis</name>
    <dbReference type="NCBI Taxonomy" id="79012"/>
    <lineage>
        <taxon>Eukaryota</taxon>
        <taxon>Amoebozoa</taxon>
        <taxon>Evosea</taxon>
        <taxon>Eumycetozoa</taxon>
        <taxon>Dictyostelia</taxon>
        <taxon>Dictyosteliales</taxon>
        <taxon>Dictyosteliaceae</taxon>
        <taxon>Dictyostelium</taxon>
    </lineage>
</organism>
<comment type="subcellular location">
    <subcellularLocation>
        <location evidence="1">Membrane</location>
        <topology evidence="1">Multi-pass membrane protein</topology>
    </subcellularLocation>
</comment>
<evidence type="ECO:0000256" key="3">
    <source>
        <dbReference type="ARBA" id="ARBA00022989"/>
    </source>
</evidence>
<evidence type="ECO:0000256" key="1">
    <source>
        <dbReference type="ARBA" id="ARBA00004141"/>
    </source>
</evidence>
<feature type="transmembrane region" description="Helical" evidence="6">
    <location>
        <begin position="20"/>
        <end position="37"/>
    </location>
</feature>
<protein>
    <submittedName>
        <fullName evidence="7">Uncharacterized protein</fullName>
    </submittedName>
</protein>
<feature type="transmembrane region" description="Helical" evidence="6">
    <location>
        <begin position="43"/>
        <end position="62"/>
    </location>
</feature>
<dbReference type="GO" id="GO:0015743">
    <property type="term" value="P:malate transport"/>
    <property type="evidence" value="ECO:0007669"/>
    <property type="project" value="InterPro"/>
</dbReference>
<sequence>MFLKNIMPNSKKKIGLKSRIALVEAAITMLSCVYSFIPYGFKFNVNTLCLVPVFCIMASCNISSFTSIQLGATSFYGSCIASLYSYIIILITRDTVWITFITTFLFSYMIATMVSLPTRKWVGGLFMKKMFLDIIVILYFAPIETVRTNIWQNIVGACFVFSSIIIGHVCFPTLASRLLFNKTLKTLKTTRIYFRAIGHQLQEKLDLNSGISNNNNNNSNNNNNVGGGNNILNNLKNTTDAFSQQTFDDVENQLIKEQQFKKSQSDQLPPLIINSPTLASSLLIPLQNTNSFNDDNYNENNNKDDEIEFIEPKPTEDKEGLKLKLPLARSILIEKNLAIEIPSTTTTNNNVPLSPITLNDNTSSLLVNESMLSNSIIHSGGGDTDITETNNDNKNKRNSKENIIEMDKSKTKKHKRNKQNDEDSKTQFNEKELNTLESKLTGEILRMTALFNEAKLERWNNDLISNYNKLVLLFELSSKQLISIKKAIKNGFTPLASQELINPLIPFIECLVEEVYLQMGLMIDILSSNTPNFIINNNNLNNINNNINNNSSNNIIDIVGSILEESFDESEELVTRVRGAFRKSVEEFESYGHQVLSFPEVTSVCYFFHNIMTFTLQQRQLANLLIKVKKQQHKESCRLELVRNGLLFILTGLPIFIINRFKNLIKWFNNNNNDQDNNSNINNDKKENNENNNIFKRCMKWIEFNCIRDLKWRYPLKVAFGLMSSIIAFYYFEGRRHGDLVIHGIWTCATVMLVMVPSVGATITRGTNRIVGTIFGAFVGFLTSLLCSIIPTPGKEIVMLIIIFIFVYFISFPQQDVRYSYAGAVSGITFLIIVLGQNFSKNFDYMYAIMRAFHIVMGVVWVIFISLFIFPYFTYKATRIKIFQVTNNMSDTFIKIIENGLRLNEPIKDLTNNLSIFNQDQGNNFDNYRDDKVDEKNKLVIKLISNDQIGINDIIKIEATNKDLISTERQKKREQTIESIRSIRVGIDQIKASLYDVRSEMLFVSPSKTNRYFSIVEKMDDCLTQLVALENSFFPIFSDTFKLTTFQLVLPLSLLFQQLNHSKLLLKQLISSGGDIKPSSSSQQTIMETSLLIKNSQTQIDECFQNTRILLLNEKVFHFLYPEMIQFGSGMLSIRDFVQSYTLLFEELRLIRKEKSYLKYFLRIKQK</sequence>
<feature type="region of interest" description="Disordered" evidence="5">
    <location>
        <begin position="378"/>
        <end position="430"/>
    </location>
</feature>
<feature type="transmembrane region" description="Helical" evidence="6">
    <location>
        <begin position="819"/>
        <end position="840"/>
    </location>
</feature>
<reference evidence="7 8" key="1">
    <citation type="submission" date="2023-11" db="EMBL/GenBank/DDBJ databases">
        <title>Dfirmibasis_genome.</title>
        <authorList>
            <person name="Edelbroek B."/>
            <person name="Kjellin J."/>
            <person name="Jerlstrom-Hultqvist J."/>
            <person name="Soderbom F."/>
        </authorList>
    </citation>
    <scope>NUCLEOTIDE SEQUENCE [LARGE SCALE GENOMIC DNA]</scope>
    <source>
        <strain evidence="7 8">TNS-C-14</strain>
    </source>
</reference>
<feature type="transmembrane region" description="Helical" evidence="6">
    <location>
        <begin position="714"/>
        <end position="732"/>
    </location>
</feature>
<dbReference type="InterPro" id="IPR020966">
    <property type="entry name" value="ALMT"/>
</dbReference>
<dbReference type="GO" id="GO:0005615">
    <property type="term" value="C:extracellular space"/>
    <property type="evidence" value="ECO:0007669"/>
    <property type="project" value="TreeGrafter"/>
</dbReference>
<keyword evidence="2 6" id="KW-0812">Transmembrane</keyword>
<dbReference type="Pfam" id="PF11744">
    <property type="entry name" value="ALMT"/>
    <property type="match status" value="1"/>
</dbReference>
<feature type="transmembrane region" description="Helical" evidence="6">
    <location>
        <begin position="852"/>
        <end position="873"/>
    </location>
</feature>
<gene>
    <name evidence="7" type="ORF">RB653_001520</name>
</gene>
<feature type="transmembrane region" description="Helical" evidence="6">
    <location>
        <begin position="641"/>
        <end position="661"/>
    </location>
</feature>
<evidence type="ECO:0000256" key="4">
    <source>
        <dbReference type="ARBA" id="ARBA00023136"/>
    </source>
</evidence>
<evidence type="ECO:0000256" key="2">
    <source>
        <dbReference type="ARBA" id="ARBA00022692"/>
    </source>
</evidence>
<dbReference type="GO" id="GO:0016020">
    <property type="term" value="C:membrane"/>
    <property type="evidence" value="ECO:0007669"/>
    <property type="project" value="UniProtKB-SubCell"/>
</dbReference>
<dbReference type="PANTHER" id="PTHR37458">
    <property type="entry name" value="THISBE"/>
    <property type="match status" value="1"/>
</dbReference>
<dbReference type="GO" id="GO:0048018">
    <property type="term" value="F:receptor ligand activity"/>
    <property type="evidence" value="ECO:0007669"/>
    <property type="project" value="TreeGrafter"/>
</dbReference>
<proteinExistence type="predicted"/>
<keyword evidence="4 6" id="KW-0472">Membrane</keyword>
<evidence type="ECO:0000313" key="7">
    <source>
        <dbReference type="EMBL" id="KAK5581487.1"/>
    </source>
</evidence>
<evidence type="ECO:0000313" key="8">
    <source>
        <dbReference type="Proteomes" id="UP001344447"/>
    </source>
</evidence>
<keyword evidence="8" id="KW-1185">Reference proteome</keyword>
<name>A0AAN7U467_9MYCE</name>
<evidence type="ECO:0000256" key="5">
    <source>
        <dbReference type="SAM" id="MobiDB-lite"/>
    </source>
</evidence>
<dbReference type="PANTHER" id="PTHR37458:SF1">
    <property type="entry name" value="THISBE"/>
    <property type="match status" value="1"/>
</dbReference>
<keyword evidence="3 6" id="KW-1133">Transmembrane helix</keyword>
<feature type="transmembrane region" description="Helical" evidence="6">
    <location>
        <begin position="770"/>
        <end position="790"/>
    </location>
</feature>
<feature type="transmembrane region" description="Helical" evidence="6">
    <location>
        <begin position="797"/>
        <end position="813"/>
    </location>
</feature>
<dbReference type="Proteomes" id="UP001344447">
    <property type="component" value="Unassembled WGS sequence"/>
</dbReference>
<feature type="transmembrane region" description="Helical" evidence="6">
    <location>
        <begin position="74"/>
        <end position="91"/>
    </location>
</feature>
<accession>A0AAN7U467</accession>
<feature type="compositionally biased region" description="Basic and acidic residues" evidence="5">
    <location>
        <begin position="391"/>
        <end position="409"/>
    </location>
</feature>
<comment type="caution">
    <text evidence="7">The sequence shown here is derived from an EMBL/GenBank/DDBJ whole genome shotgun (WGS) entry which is preliminary data.</text>
</comment>
<feature type="transmembrane region" description="Helical" evidence="6">
    <location>
        <begin position="97"/>
        <end position="118"/>
    </location>
</feature>